<dbReference type="KEGG" id="rpod:E0E05_13455"/>
<dbReference type="SUPFAM" id="SSF53474">
    <property type="entry name" value="alpha/beta-Hydrolases"/>
    <property type="match status" value="1"/>
</dbReference>
<proteinExistence type="predicted"/>
<evidence type="ECO:0000313" key="2">
    <source>
        <dbReference type="EMBL" id="QBK31525.1"/>
    </source>
</evidence>
<dbReference type="OrthoDB" id="9804723at2"/>
<organism evidence="2 3">
    <name type="scientific">Roseitalea porphyridii</name>
    <dbReference type="NCBI Taxonomy" id="1852022"/>
    <lineage>
        <taxon>Bacteria</taxon>
        <taxon>Pseudomonadati</taxon>
        <taxon>Pseudomonadota</taxon>
        <taxon>Alphaproteobacteria</taxon>
        <taxon>Hyphomicrobiales</taxon>
        <taxon>Ahrensiaceae</taxon>
        <taxon>Roseitalea</taxon>
    </lineage>
</organism>
<evidence type="ECO:0000259" key="1">
    <source>
        <dbReference type="Pfam" id="PF12697"/>
    </source>
</evidence>
<dbReference type="Pfam" id="PF12697">
    <property type="entry name" value="Abhydrolase_6"/>
    <property type="match status" value="1"/>
</dbReference>
<name>A0A4P6V2V0_9HYPH</name>
<sequence>MTLLDLPQCFDHDGVRVAWGRIGEGPPLVLVHGTPFSSQVWRRIAPHLARHWTVHFFDLIGYGRSQMGEGLDVSLGVQNGLMAALFAEWQLDRPDVLAHDFGGATALRAHYLDGLAYRSLTLVDPVAVAPWGSPFVAHVRNHEPAFAGLPAYAHEALLAAYIAGAAHRPLGEDALGVHMAPWLGETGQPAFYRQIAQMDQRFTDEVEPRYGPMDFPVRLLWGERDDWIPIERGRALAGKLTGGRLTAIPDAGHLVQEDAPEAIVAAMMAMPAER</sequence>
<evidence type="ECO:0000313" key="3">
    <source>
        <dbReference type="Proteomes" id="UP000293719"/>
    </source>
</evidence>
<feature type="domain" description="AB hydrolase-1" evidence="1">
    <location>
        <begin position="28"/>
        <end position="266"/>
    </location>
</feature>
<dbReference type="PANTHER" id="PTHR43689:SF8">
    <property type="entry name" value="ALPHA_BETA-HYDROLASES SUPERFAMILY PROTEIN"/>
    <property type="match status" value="1"/>
</dbReference>
<accession>A0A4P6V2V0</accession>
<gene>
    <name evidence="2" type="ORF">E0E05_13455</name>
</gene>
<dbReference type="InterPro" id="IPR000073">
    <property type="entry name" value="AB_hydrolase_1"/>
</dbReference>
<protein>
    <submittedName>
        <fullName evidence="2">Alpha/beta hydrolase</fullName>
    </submittedName>
</protein>
<dbReference type="InterPro" id="IPR029058">
    <property type="entry name" value="AB_hydrolase_fold"/>
</dbReference>
<dbReference type="GeneID" id="90768310"/>
<dbReference type="PANTHER" id="PTHR43689">
    <property type="entry name" value="HYDROLASE"/>
    <property type="match status" value="1"/>
</dbReference>
<dbReference type="AlphaFoldDB" id="A0A4P6V2V0"/>
<dbReference type="Proteomes" id="UP000293719">
    <property type="component" value="Chromosome"/>
</dbReference>
<keyword evidence="3" id="KW-1185">Reference proteome</keyword>
<dbReference type="RefSeq" id="WP_131617185.1">
    <property type="nucleotide sequence ID" value="NZ_CP036532.1"/>
</dbReference>
<dbReference type="EMBL" id="CP036532">
    <property type="protein sequence ID" value="QBK31525.1"/>
    <property type="molecule type" value="Genomic_DNA"/>
</dbReference>
<dbReference type="Gene3D" id="3.40.50.1820">
    <property type="entry name" value="alpha/beta hydrolase"/>
    <property type="match status" value="1"/>
</dbReference>
<dbReference type="GO" id="GO:0016787">
    <property type="term" value="F:hydrolase activity"/>
    <property type="evidence" value="ECO:0007669"/>
    <property type="project" value="UniProtKB-KW"/>
</dbReference>
<keyword evidence="2" id="KW-0378">Hydrolase</keyword>
<reference evidence="2 3" key="1">
    <citation type="journal article" date="2017" name="Int. J. Syst. Evol. Microbiol.">
        <title>Roseitalea porphyridii gen. nov., sp. nov., isolated from a red alga, and reclassification of Hoeflea suaedae Chung et al. 2013 as Pseudohoeflea suaedae gen. nov., comb. nov.</title>
        <authorList>
            <person name="Hyeon J.W."/>
            <person name="Jeong S.E."/>
            <person name="Baek K."/>
            <person name="Jeon C.O."/>
        </authorList>
    </citation>
    <scope>NUCLEOTIDE SEQUENCE [LARGE SCALE GENOMIC DNA]</scope>
    <source>
        <strain evidence="2 3">MA7-20</strain>
    </source>
</reference>
<dbReference type="PRINTS" id="PR00111">
    <property type="entry name" value="ABHYDROLASE"/>
</dbReference>